<comment type="caution">
    <text evidence="4">The sequence shown here is derived from an EMBL/GenBank/DDBJ whole genome shotgun (WGS) entry which is preliminary data.</text>
</comment>
<dbReference type="Proteomes" id="UP000826271">
    <property type="component" value="Unassembled WGS sequence"/>
</dbReference>
<sequence>MYWNKEMGWIHPPGLATPVEGQSGAADGGQTTHAANSFEADFMCLPFMSLGSAHFPQHDSRRDFQPYSSEGENANNRLSGYMDLNRLADSNTDANMINVKSDSSCHAIDRNNTVGADYLMNRASSSTDYLKSQVEMNFMPPRGETVSGYPMKACGAEAKTIRSQMSGNFSSLGCGTSLSPLANNPEAIRRDSTFSPFPSDGNFLSLGIGGGTEIRPNSNFSNWEIATKLEEAFLSQSNSSLVRQSPKDPLSRPARIQNNVNGLSSSESNLVSRMSTCYEGGPIRDTNARLNSIPFPSWQTPQANIRPGFIATSDNFEFDQNPSLPFPRNFPVHPECAASFPLGTQPTNPTYLASQSISNRQEGYHGDSYMNVSPQSSRKHFSERHRGSSISHAQLGKLTPFTEGIRSQTADGVLFPVSVQPVGNLAPRTEGTRAGIPKIGSFPSSVQQVGTSHNVSSAGAFGKSLFPERIGFQIPKGSTFQSAAGGPFPKRLGVQPHDFSTARTGQGNLHSTQDYGLVDYFQKPIRPPSIIGPPPMHSAASFRPLAKSGKVNPAANIDVRPRDSSIVSRPYLKRQATENPPIARPVHHRKIFPHHSVPHQGRNIPPTPIPETTHIPPDPLHVKWQGFDEPPKPTGHRCLLCKRDLSFTAEGPVYQPAIPPAVAVLPCGHTFHDHCLERITPKGHSKYPPCIPCAIGET</sequence>
<dbReference type="GO" id="GO:0008270">
    <property type="term" value="F:zinc ion binding"/>
    <property type="evidence" value="ECO:0007669"/>
    <property type="project" value="UniProtKB-KW"/>
</dbReference>
<dbReference type="PROSITE" id="PS50089">
    <property type="entry name" value="ZF_RING_2"/>
    <property type="match status" value="1"/>
</dbReference>
<accession>A0AAV6XKR4</accession>
<name>A0AAV6XKR4_9LAMI</name>
<feature type="region of interest" description="Disordered" evidence="2">
    <location>
        <begin position="241"/>
        <end position="265"/>
    </location>
</feature>
<feature type="region of interest" description="Disordered" evidence="2">
    <location>
        <begin position="362"/>
        <end position="395"/>
    </location>
</feature>
<keyword evidence="5" id="KW-1185">Reference proteome</keyword>
<dbReference type="InterPro" id="IPR001841">
    <property type="entry name" value="Znf_RING"/>
</dbReference>
<feature type="domain" description="RING-type" evidence="3">
    <location>
        <begin position="638"/>
        <end position="693"/>
    </location>
</feature>
<evidence type="ECO:0000256" key="1">
    <source>
        <dbReference type="PROSITE-ProRule" id="PRU00175"/>
    </source>
</evidence>
<dbReference type="EMBL" id="WHWC01000007">
    <property type="protein sequence ID" value="KAG8379650.1"/>
    <property type="molecule type" value="Genomic_DNA"/>
</dbReference>
<dbReference type="PANTHER" id="PTHR31150">
    <property type="entry name" value="EXPRESSED PROTEIN"/>
    <property type="match status" value="1"/>
</dbReference>
<keyword evidence="1" id="KW-0479">Metal-binding</keyword>
<protein>
    <recommendedName>
        <fullName evidence="3">RING-type domain-containing protein</fullName>
    </recommendedName>
</protein>
<dbReference type="PANTHER" id="PTHR31150:SF19">
    <property type="entry name" value="RING-TYPE DOMAIN-CONTAINING PROTEIN"/>
    <property type="match status" value="1"/>
</dbReference>
<evidence type="ECO:0000313" key="5">
    <source>
        <dbReference type="Proteomes" id="UP000826271"/>
    </source>
</evidence>
<proteinExistence type="predicted"/>
<keyword evidence="1" id="KW-0863">Zinc-finger</keyword>
<reference evidence="4" key="1">
    <citation type="submission" date="2019-10" db="EMBL/GenBank/DDBJ databases">
        <authorList>
            <person name="Zhang R."/>
            <person name="Pan Y."/>
            <person name="Wang J."/>
            <person name="Ma R."/>
            <person name="Yu S."/>
        </authorList>
    </citation>
    <scope>NUCLEOTIDE SEQUENCE</scope>
    <source>
        <strain evidence="4">LA-IB0</strain>
        <tissue evidence="4">Leaf</tissue>
    </source>
</reference>
<evidence type="ECO:0000256" key="2">
    <source>
        <dbReference type="SAM" id="MobiDB-lite"/>
    </source>
</evidence>
<keyword evidence="1" id="KW-0862">Zinc</keyword>
<dbReference type="SUPFAM" id="SSF57850">
    <property type="entry name" value="RING/U-box"/>
    <property type="match status" value="1"/>
</dbReference>
<evidence type="ECO:0000259" key="3">
    <source>
        <dbReference type="PROSITE" id="PS50089"/>
    </source>
</evidence>
<feature type="compositionally biased region" description="Polar residues" evidence="2">
    <location>
        <begin position="256"/>
        <end position="265"/>
    </location>
</feature>
<gene>
    <name evidence="4" type="ORF">BUALT_Bualt07G0111100</name>
</gene>
<organism evidence="4 5">
    <name type="scientific">Buddleja alternifolia</name>
    <dbReference type="NCBI Taxonomy" id="168488"/>
    <lineage>
        <taxon>Eukaryota</taxon>
        <taxon>Viridiplantae</taxon>
        <taxon>Streptophyta</taxon>
        <taxon>Embryophyta</taxon>
        <taxon>Tracheophyta</taxon>
        <taxon>Spermatophyta</taxon>
        <taxon>Magnoliopsida</taxon>
        <taxon>eudicotyledons</taxon>
        <taxon>Gunneridae</taxon>
        <taxon>Pentapetalae</taxon>
        <taxon>asterids</taxon>
        <taxon>lamiids</taxon>
        <taxon>Lamiales</taxon>
        <taxon>Scrophulariaceae</taxon>
        <taxon>Buddlejeae</taxon>
        <taxon>Buddleja</taxon>
    </lineage>
</organism>
<evidence type="ECO:0000313" key="4">
    <source>
        <dbReference type="EMBL" id="KAG8379650.1"/>
    </source>
</evidence>
<dbReference type="AlphaFoldDB" id="A0AAV6XKR4"/>